<evidence type="ECO:0000313" key="1">
    <source>
        <dbReference type="EMBL" id="VTP68282.1"/>
    </source>
</evidence>
<gene>
    <name evidence="1" type="ORF">NCTC13032_03476</name>
</gene>
<reference evidence="1 2" key="1">
    <citation type="submission" date="2019-05" db="EMBL/GenBank/DDBJ databases">
        <authorList>
            <consortium name="Pathogen Informatics"/>
        </authorList>
    </citation>
    <scope>NUCLEOTIDE SEQUENCE [LARGE SCALE GENOMIC DNA]</scope>
    <source>
        <strain evidence="1 2">NCTC13032</strain>
    </source>
</reference>
<evidence type="ECO:0000313" key="2">
    <source>
        <dbReference type="Proteomes" id="UP000310719"/>
    </source>
</evidence>
<dbReference type="AlphaFoldDB" id="A0A4U9HUL1"/>
<dbReference type="InterPro" id="IPR036188">
    <property type="entry name" value="FAD/NAD-bd_sf"/>
</dbReference>
<dbReference type="Proteomes" id="UP000310719">
    <property type="component" value="Chromosome"/>
</dbReference>
<sequence length="75" mass="8385">MTTCRFTVLAPRPELRIARAFIEEQVATFAAPLSDLFAELNVHFIAGTAERIDAKQKSVWYRDSQGNVTLSLTTV</sequence>
<accession>A0A4U9HUL1</accession>
<proteinExistence type="predicted"/>
<dbReference type="EMBL" id="LR590464">
    <property type="protein sequence ID" value="VTP68282.1"/>
    <property type="molecule type" value="Genomic_DNA"/>
</dbReference>
<organism evidence="1 2">
    <name type="scientific">Leclercia adecarboxylata</name>
    <dbReference type="NCBI Taxonomy" id="83655"/>
    <lineage>
        <taxon>Bacteria</taxon>
        <taxon>Pseudomonadati</taxon>
        <taxon>Pseudomonadota</taxon>
        <taxon>Gammaproteobacteria</taxon>
        <taxon>Enterobacterales</taxon>
        <taxon>Enterobacteriaceae</taxon>
        <taxon>Leclercia</taxon>
    </lineage>
</organism>
<dbReference type="Gene3D" id="3.50.50.60">
    <property type="entry name" value="FAD/NAD(P)-binding domain"/>
    <property type="match status" value="1"/>
</dbReference>
<name>A0A4U9HUL1_9ENTR</name>
<protein>
    <submittedName>
        <fullName evidence="1">Uncharacterized protein</fullName>
    </submittedName>
</protein>